<dbReference type="InterPro" id="IPR001647">
    <property type="entry name" value="HTH_TetR"/>
</dbReference>
<dbReference type="InterPro" id="IPR036271">
    <property type="entry name" value="Tet_transcr_reg_TetR-rel_C_sf"/>
</dbReference>
<dbReference type="PANTHER" id="PTHR47506:SF3">
    <property type="entry name" value="HTH-TYPE TRANSCRIPTIONAL REGULATOR LMRA"/>
    <property type="match status" value="1"/>
</dbReference>
<keyword evidence="1" id="KW-0805">Transcription regulation</keyword>
<dbReference type="PROSITE" id="PS50977">
    <property type="entry name" value="HTH_TETR_2"/>
    <property type="match status" value="1"/>
</dbReference>
<dbReference type="InterPro" id="IPR011075">
    <property type="entry name" value="TetR_C"/>
</dbReference>
<evidence type="ECO:0000313" key="6">
    <source>
        <dbReference type="EMBL" id="MCS5714664.1"/>
    </source>
</evidence>
<evidence type="ECO:0000259" key="5">
    <source>
        <dbReference type="PROSITE" id="PS50977"/>
    </source>
</evidence>
<dbReference type="RefSeq" id="WP_259486184.1">
    <property type="nucleotide sequence ID" value="NZ_JANTEZ010000003.1"/>
</dbReference>
<keyword evidence="2 4" id="KW-0238">DNA-binding</keyword>
<dbReference type="Pfam" id="PF16925">
    <property type="entry name" value="TetR_C_13"/>
    <property type="match status" value="1"/>
</dbReference>
<gene>
    <name evidence="6" type="ORF">NVV95_08875</name>
</gene>
<dbReference type="Proteomes" id="UP001165580">
    <property type="component" value="Unassembled WGS sequence"/>
</dbReference>
<dbReference type="Pfam" id="PF00440">
    <property type="entry name" value="TetR_N"/>
    <property type="match status" value="1"/>
</dbReference>
<organism evidence="6 7">
    <name type="scientific">Herbiconiux gentiana</name>
    <dbReference type="NCBI Taxonomy" id="2970912"/>
    <lineage>
        <taxon>Bacteria</taxon>
        <taxon>Bacillati</taxon>
        <taxon>Actinomycetota</taxon>
        <taxon>Actinomycetes</taxon>
        <taxon>Micrococcales</taxon>
        <taxon>Microbacteriaceae</taxon>
        <taxon>Herbiconiux</taxon>
    </lineage>
</organism>
<reference evidence="6" key="1">
    <citation type="submission" date="2022-08" db="EMBL/GenBank/DDBJ databases">
        <authorList>
            <person name="Deng Y."/>
            <person name="Han X.-F."/>
            <person name="Zhang Y.-Q."/>
        </authorList>
    </citation>
    <scope>NUCLEOTIDE SEQUENCE</scope>
    <source>
        <strain evidence="6">CPCC 205716</strain>
    </source>
</reference>
<dbReference type="InterPro" id="IPR009057">
    <property type="entry name" value="Homeodomain-like_sf"/>
</dbReference>
<protein>
    <submittedName>
        <fullName evidence="6">TetR/AcrR family transcriptional regulator</fullName>
    </submittedName>
</protein>
<dbReference type="SUPFAM" id="SSF46689">
    <property type="entry name" value="Homeodomain-like"/>
    <property type="match status" value="1"/>
</dbReference>
<dbReference type="PANTHER" id="PTHR47506">
    <property type="entry name" value="TRANSCRIPTIONAL REGULATORY PROTEIN"/>
    <property type="match status" value="1"/>
</dbReference>
<evidence type="ECO:0000256" key="3">
    <source>
        <dbReference type="ARBA" id="ARBA00023163"/>
    </source>
</evidence>
<dbReference type="SUPFAM" id="SSF48498">
    <property type="entry name" value="Tetracyclin repressor-like, C-terminal domain"/>
    <property type="match status" value="1"/>
</dbReference>
<keyword evidence="3" id="KW-0804">Transcription</keyword>
<feature type="DNA-binding region" description="H-T-H motif" evidence="4">
    <location>
        <begin position="41"/>
        <end position="60"/>
    </location>
</feature>
<dbReference type="Gene3D" id="1.10.357.10">
    <property type="entry name" value="Tetracycline Repressor, domain 2"/>
    <property type="match status" value="1"/>
</dbReference>
<feature type="domain" description="HTH tetR-type" evidence="5">
    <location>
        <begin position="18"/>
        <end position="78"/>
    </location>
</feature>
<evidence type="ECO:0000313" key="7">
    <source>
        <dbReference type="Proteomes" id="UP001165580"/>
    </source>
</evidence>
<dbReference type="PRINTS" id="PR00455">
    <property type="entry name" value="HTHTETR"/>
</dbReference>
<accession>A0ABT2GIE1</accession>
<sequence>MSIALDVTSAPVPAARVSVARERLVAVASELFYREGIHRVGMDRVLAEANVTRATMYRHFTGKEALVAAYLQREDAGVRALFAAVAAAAGDDPRRFVGLLIEAVADDVAERHDRGCPFINAAAEFPDAGSPIRAIVTGHRAWFRDTVRDALAAAHAGDEGAGDEGVEDDSVERFDAEEAAATLVLLRDAALVGAYLDGFELVRPAFVSRARTAAGL</sequence>
<evidence type="ECO:0000256" key="2">
    <source>
        <dbReference type="ARBA" id="ARBA00023125"/>
    </source>
</evidence>
<evidence type="ECO:0000256" key="4">
    <source>
        <dbReference type="PROSITE-ProRule" id="PRU00335"/>
    </source>
</evidence>
<dbReference type="EMBL" id="JANTEZ010000003">
    <property type="protein sequence ID" value="MCS5714664.1"/>
    <property type="molecule type" value="Genomic_DNA"/>
</dbReference>
<proteinExistence type="predicted"/>
<evidence type="ECO:0000256" key="1">
    <source>
        <dbReference type="ARBA" id="ARBA00023015"/>
    </source>
</evidence>
<comment type="caution">
    <text evidence="6">The sequence shown here is derived from an EMBL/GenBank/DDBJ whole genome shotgun (WGS) entry which is preliminary data.</text>
</comment>
<keyword evidence="7" id="KW-1185">Reference proteome</keyword>
<name>A0ABT2GIE1_9MICO</name>